<dbReference type="EMBL" id="BK067788">
    <property type="protein sequence ID" value="DBA52003.1"/>
    <property type="molecule type" value="Genomic_DNA"/>
</dbReference>
<proteinExistence type="predicted"/>
<evidence type="ECO:0000313" key="1">
    <source>
        <dbReference type="EMBL" id="DBA52003.1"/>
    </source>
</evidence>
<protein>
    <submittedName>
        <fullName evidence="1">ORF45</fullName>
    </submittedName>
</protein>
<sequence>MTELGKDLISLAGKLEWQMNHEDGHNIPSIIKQMRTKLTQIEKLVNKGEGM</sequence>
<accession>A0AAT9JFK9</accession>
<reference evidence="1" key="2">
    <citation type="submission" date="2024-03" db="EMBL/GenBank/DDBJ databases">
        <authorList>
            <person name="Ni Y."/>
            <person name="Xu T."/>
            <person name="Yan S."/>
            <person name="Chen L."/>
            <person name="Wang Y."/>
        </authorList>
    </citation>
    <scope>NUCLEOTIDE SEQUENCE</scope>
    <source>
        <strain evidence="1">NTM1</strain>
    </source>
</reference>
<reference evidence="1" key="1">
    <citation type="journal article" date="2024" name="Environ. Microbiol. Rep.">
        <title>Hiding in plain sight: The discovery of complete genomes of 11 hypothetical spindle-shaped viruses that putatively infect mesophilic ammonia-oxidizing archaea.</title>
        <authorList>
            <person name="Ni Y."/>
            <person name="Xu T."/>
            <person name="Yan S."/>
            <person name="Chen L."/>
            <person name="Wang Y."/>
        </authorList>
    </citation>
    <scope>NUCLEOTIDE SEQUENCE</scope>
    <source>
        <strain evidence="1">NTM1</strain>
    </source>
</reference>
<organism evidence="1">
    <name type="scientific">Nitrosopumilaceae spindle-shaped virus</name>
    <dbReference type="NCBI Taxonomy" id="3065433"/>
    <lineage>
        <taxon>Viruses</taxon>
    </lineage>
</organism>
<name>A0AAT9JFK9_9VIRU</name>